<organism evidence="2 3">
    <name type="scientific">Streptomonospora nanhaiensis</name>
    <dbReference type="NCBI Taxonomy" id="1323731"/>
    <lineage>
        <taxon>Bacteria</taxon>
        <taxon>Bacillati</taxon>
        <taxon>Actinomycetota</taxon>
        <taxon>Actinomycetes</taxon>
        <taxon>Streptosporangiales</taxon>
        <taxon>Nocardiopsidaceae</taxon>
        <taxon>Streptomonospora</taxon>
    </lineage>
</organism>
<keyword evidence="3" id="KW-1185">Reference proteome</keyword>
<sequence>MNRLIAALALAGLAALTLGALPAHAEGFFDDVFRPGCSESRRIV</sequence>
<proteinExistence type="predicted"/>
<dbReference type="AlphaFoldDB" id="A0A853BIN9"/>
<dbReference type="Proteomes" id="UP000575985">
    <property type="component" value="Unassembled WGS sequence"/>
</dbReference>
<evidence type="ECO:0000313" key="2">
    <source>
        <dbReference type="EMBL" id="NYI94605.1"/>
    </source>
</evidence>
<protein>
    <submittedName>
        <fullName evidence="2">Uncharacterized protein</fullName>
    </submittedName>
</protein>
<reference evidence="2 3" key="1">
    <citation type="submission" date="2020-07" db="EMBL/GenBank/DDBJ databases">
        <title>Sequencing the genomes of 1000 actinobacteria strains.</title>
        <authorList>
            <person name="Klenk H.-P."/>
        </authorList>
    </citation>
    <scope>NUCLEOTIDE SEQUENCE [LARGE SCALE GENOMIC DNA]</scope>
    <source>
        <strain evidence="2 3">DSM 45927</strain>
    </source>
</reference>
<feature type="chain" id="PRO_5032923845" evidence="1">
    <location>
        <begin position="26"/>
        <end position="44"/>
    </location>
</feature>
<dbReference type="RefSeq" id="WP_274706711.1">
    <property type="nucleotide sequence ID" value="NZ_JACCFO010000001.1"/>
</dbReference>
<keyword evidence="1" id="KW-0732">Signal</keyword>
<accession>A0A853BIN9</accession>
<comment type="caution">
    <text evidence="2">The sequence shown here is derived from an EMBL/GenBank/DDBJ whole genome shotgun (WGS) entry which is preliminary data.</text>
</comment>
<gene>
    <name evidence="2" type="ORF">HNR12_000882</name>
</gene>
<evidence type="ECO:0000256" key="1">
    <source>
        <dbReference type="SAM" id="SignalP"/>
    </source>
</evidence>
<dbReference type="EMBL" id="JACCFO010000001">
    <property type="protein sequence ID" value="NYI94605.1"/>
    <property type="molecule type" value="Genomic_DNA"/>
</dbReference>
<evidence type="ECO:0000313" key="3">
    <source>
        <dbReference type="Proteomes" id="UP000575985"/>
    </source>
</evidence>
<feature type="signal peptide" evidence="1">
    <location>
        <begin position="1"/>
        <end position="25"/>
    </location>
</feature>
<name>A0A853BIN9_9ACTN</name>